<organism evidence="1 2">
    <name type="scientific">Aspergillus aculeatinus CBS 121060</name>
    <dbReference type="NCBI Taxonomy" id="1448322"/>
    <lineage>
        <taxon>Eukaryota</taxon>
        <taxon>Fungi</taxon>
        <taxon>Dikarya</taxon>
        <taxon>Ascomycota</taxon>
        <taxon>Pezizomycotina</taxon>
        <taxon>Eurotiomycetes</taxon>
        <taxon>Eurotiomycetidae</taxon>
        <taxon>Eurotiales</taxon>
        <taxon>Aspergillaceae</taxon>
        <taxon>Aspergillus</taxon>
        <taxon>Aspergillus subgen. Circumdati</taxon>
    </lineage>
</organism>
<dbReference type="Proteomes" id="UP000249661">
    <property type="component" value="Unassembled WGS sequence"/>
</dbReference>
<protein>
    <submittedName>
        <fullName evidence="1">Uncharacterized protein</fullName>
    </submittedName>
</protein>
<accession>A0ACD1HNH6</accession>
<keyword evidence="2" id="KW-1185">Reference proteome</keyword>
<proteinExistence type="predicted"/>
<reference evidence="1" key="1">
    <citation type="submission" date="2018-02" db="EMBL/GenBank/DDBJ databases">
        <title>The genomes of Aspergillus section Nigri reveals drivers in fungal speciation.</title>
        <authorList>
            <consortium name="DOE Joint Genome Institute"/>
            <person name="Vesth T.C."/>
            <person name="Nybo J."/>
            <person name="Theobald S."/>
            <person name="Brandl J."/>
            <person name="Frisvad J.C."/>
            <person name="Nielsen K.F."/>
            <person name="Lyhne E.K."/>
            <person name="Kogle M.E."/>
            <person name="Kuo A."/>
            <person name="Riley R."/>
            <person name="Clum A."/>
            <person name="Nolan M."/>
            <person name="Lipzen A."/>
            <person name="Salamov A."/>
            <person name="Henrissat B."/>
            <person name="Wiebenga A."/>
            <person name="De vries R.P."/>
            <person name="Grigoriev I.V."/>
            <person name="Mortensen U.H."/>
            <person name="Andersen M.R."/>
            <person name="Baker S.E."/>
        </authorList>
    </citation>
    <scope>NUCLEOTIDE SEQUENCE</scope>
    <source>
        <strain evidence="1">CBS 121060</strain>
    </source>
</reference>
<evidence type="ECO:0000313" key="2">
    <source>
        <dbReference type="Proteomes" id="UP000249661"/>
    </source>
</evidence>
<evidence type="ECO:0000313" key="1">
    <source>
        <dbReference type="EMBL" id="RAH75153.1"/>
    </source>
</evidence>
<gene>
    <name evidence="1" type="ORF">BO66DRAFT_387092</name>
</gene>
<sequence length="78" mass="8640">MHGSMLLRGWRSSALSVAAGISEWALATPMDISVLVHEIHVDDDDDDGINHDDEQLTQNSQWKPISAVFRVRKAEDGP</sequence>
<name>A0ACD1HNH6_9EURO</name>
<dbReference type="EMBL" id="KZ824933">
    <property type="protein sequence ID" value="RAH75153.1"/>
    <property type="molecule type" value="Genomic_DNA"/>
</dbReference>